<dbReference type="GO" id="GO:0005886">
    <property type="term" value="C:plasma membrane"/>
    <property type="evidence" value="ECO:0007669"/>
    <property type="project" value="TreeGrafter"/>
</dbReference>
<comment type="subcellular location">
    <subcellularLocation>
        <location evidence="1">Endomembrane system</location>
    </subcellularLocation>
    <subcellularLocation>
        <location evidence="2">Membrane</location>
        <topology evidence="2">Single-pass type I membrane protein</topology>
    </subcellularLocation>
</comment>
<dbReference type="PROSITE" id="PS50011">
    <property type="entry name" value="PROTEIN_KINASE_DOM"/>
    <property type="match status" value="1"/>
</dbReference>
<dbReference type="InterPro" id="IPR011009">
    <property type="entry name" value="Kinase-like_dom_sf"/>
</dbReference>
<dbReference type="GO" id="GO:0046872">
    <property type="term" value="F:metal ion binding"/>
    <property type="evidence" value="ECO:0007669"/>
    <property type="project" value="UniProtKB-KW"/>
</dbReference>
<evidence type="ECO:0000256" key="10">
    <source>
        <dbReference type="ARBA" id="ARBA00022737"/>
    </source>
</evidence>
<dbReference type="FunFam" id="1.10.510.10:FF:001512">
    <property type="entry name" value="Receptor tyrosine-protein kinase erbB-2"/>
    <property type="match status" value="1"/>
</dbReference>
<dbReference type="Pfam" id="PF07714">
    <property type="entry name" value="PK_Tyr_Ser-Thr"/>
    <property type="match status" value="2"/>
</dbReference>
<dbReference type="GO" id="GO:0005524">
    <property type="term" value="F:ATP binding"/>
    <property type="evidence" value="ECO:0007669"/>
    <property type="project" value="UniProtKB-KW"/>
</dbReference>
<dbReference type="Gene3D" id="3.30.200.20">
    <property type="entry name" value="Phosphorylase Kinase, domain 1"/>
    <property type="match status" value="1"/>
</dbReference>
<dbReference type="Gene3D" id="3.80.20.20">
    <property type="entry name" value="Receptor L-domain"/>
    <property type="match status" value="2"/>
</dbReference>
<dbReference type="OrthoDB" id="5809444at2759"/>
<gene>
    <name evidence="23" type="ORF">CSKR_112002</name>
</gene>
<keyword evidence="17 23" id="KW-0675">Receptor</keyword>
<reference evidence="23 24" key="2">
    <citation type="journal article" date="2021" name="Genomics">
        <title>High-quality reference genome for Clonorchis sinensis.</title>
        <authorList>
            <person name="Young N.D."/>
            <person name="Stroehlein A.J."/>
            <person name="Kinkar L."/>
            <person name="Wang T."/>
            <person name="Sohn W.M."/>
            <person name="Chang B.C.H."/>
            <person name="Kaur P."/>
            <person name="Weisz D."/>
            <person name="Dudchenko O."/>
            <person name="Aiden E.L."/>
            <person name="Korhonen P.K."/>
            <person name="Gasser R.B."/>
        </authorList>
    </citation>
    <scope>NUCLEOTIDE SEQUENCE [LARGE SCALE GENOMIC DNA]</scope>
    <source>
        <strain evidence="23">Cs-k2</strain>
    </source>
</reference>
<dbReference type="Proteomes" id="UP000286415">
    <property type="component" value="Unassembled WGS sequence"/>
</dbReference>
<dbReference type="Gene3D" id="2.10.220.10">
    <property type="entry name" value="Hormone Receptor, Insulin-like Growth Factor Receptor 1, Chain A, domain 2"/>
    <property type="match status" value="1"/>
</dbReference>
<keyword evidence="8" id="KW-0479">Metal-binding</keyword>
<keyword evidence="9 21" id="KW-0732">Signal</keyword>
<dbReference type="EC" id="2.7.10.1" evidence="3"/>
<keyword evidence="13" id="KW-0067">ATP-binding</keyword>
<evidence type="ECO:0000256" key="9">
    <source>
        <dbReference type="ARBA" id="ARBA00022729"/>
    </source>
</evidence>
<evidence type="ECO:0000256" key="15">
    <source>
        <dbReference type="ARBA" id="ARBA00023136"/>
    </source>
</evidence>
<dbReference type="Pfam" id="PF01030">
    <property type="entry name" value="Recep_L_domain"/>
    <property type="match status" value="2"/>
</dbReference>
<evidence type="ECO:0000256" key="16">
    <source>
        <dbReference type="ARBA" id="ARBA00023137"/>
    </source>
</evidence>
<dbReference type="InterPro" id="IPR036116">
    <property type="entry name" value="FN3_sf"/>
</dbReference>
<evidence type="ECO:0000256" key="4">
    <source>
        <dbReference type="ARBA" id="ARBA00022553"/>
    </source>
</evidence>
<evidence type="ECO:0000256" key="18">
    <source>
        <dbReference type="ARBA" id="ARBA00023180"/>
    </source>
</evidence>
<evidence type="ECO:0000256" key="13">
    <source>
        <dbReference type="ARBA" id="ARBA00022840"/>
    </source>
</evidence>
<dbReference type="InterPro" id="IPR013783">
    <property type="entry name" value="Ig-like_fold"/>
</dbReference>
<dbReference type="Gene3D" id="2.60.40.10">
    <property type="entry name" value="Immunoglobulins"/>
    <property type="match status" value="2"/>
</dbReference>
<evidence type="ECO:0000256" key="14">
    <source>
        <dbReference type="ARBA" id="ARBA00022989"/>
    </source>
</evidence>
<dbReference type="SUPFAM" id="SSF56112">
    <property type="entry name" value="Protein kinase-like (PK-like)"/>
    <property type="match status" value="1"/>
</dbReference>
<evidence type="ECO:0000256" key="17">
    <source>
        <dbReference type="ARBA" id="ARBA00023170"/>
    </source>
</evidence>
<keyword evidence="5" id="KW-0808">Transferase</keyword>
<keyword evidence="24" id="KW-1185">Reference proteome</keyword>
<dbReference type="GO" id="GO:0030182">
    <property type="term" value="P:neuron differentiation"/>
    <property type="evidence" value="ECO:0007669"/>
    <property type="project" value="UniProtKB-ARBA"/>
</dbReference>
<keyword evidence="15" id="KW-0472">Membrane</keyword>
<evidence type="ECO:0000256" key="7">
    <source>
        <dbReference type="ARBA" id="ARBA00022692"/>
    </source>
</evidence>
<evidence type="ECO:0000256" key="2">
    <source>
        <dbReference type="ARBA" id="ARBA00004479"/>
    </source>
</evidence>
<dbReference type="InterPro" id="IPR036941">
    <property type="entry name" value="Rcpt_L-dom_sf"/>
</dbReference>
<evidence type="ECO:0000256" key="8">
    <source>
        <dbReference type="ARBA" id="ARBA00022723"/>
    </source>
</evidence>
<dbReference type="CDD" id="cd00064">
    <property type="entry name" value="FU"/>
    <property type="match status" value="1"/>
</dbReference>
<keyword evidence="12" id="KW-0418">Kinase</keyword>
<reference evidence="23 24" key="1">
    <citation type="journal article" date="2018" name="Biotechnol. Adv.">
        <title>Improved genomic resources and new bioinformatic workflow for the carcinogenic parasite Clonorchis sinensis: Biotechnological implications.</title>
        <authorList>
            <person name="Wang D."/>
            <person name="Korhonen P.K."/>
            <person name="Gasser R.B."/>
            <person name="Young N.D."/>
        </authorList>
    </citation>
    <scope>NUCLEOTIDE SEQUENCE [LARGE SCALE GENOMIC DNA]</scope>
    <source>
        <strain evidence="23">Cs-k2</strain>
    </source>
</reference>
<keyword evidence="19" id="KW-0464">Manganese</keyword>
<protein>
    <recommendedName>
        <fullName evidence="3">receptor protein-tyrosine kinase</fullName>
        <ecNumber evidence="3">2.7.10.1</ecNumber>
    </recommendedName>
</protein>
<evidence type="ECO:0000259" key="22">
    <source>
        <dbReference type="PROSITE" id="PS50011"/>
    </source>
</evidence>
<dbReference type="InterPro" id="IPR001245">
    <property type="entry name" value="Ser-Thr/Tyr_kinase_cat_dom"/>
</dbReference>
<dbReference type="EMBL" id="NIRI02000056">
    <property type="protein sequence ID" value="KAG5445850.1"/>
    <property type="molecule type" value="Genomic_DNA"/>
</dbReference>
<sequence length="1784" mass="199622">MAGGFLCRVQGLILLSGLFMHDSSPSIIQDEVICRSLDIRRPDIFKQSINCTVVEGDLIISFIRLSTDASLPYVREITGSLLIYDVHGLDSLAQLLPRLVLIRGQNLIDRYAMVLKSTGLKDAALPSLRLIHRGAVRLEDNPDLCHVHTVNWMALSGYRADAEHILKVNMNGASCADRCPAQCLSAPLTTGPAKFQQRTPYTNAPCWSSSICQSVCSDHCIEHNLACQVHDMERCCHPECLGGCYGDGPHMCVSCSHVLYGDSCISECPEGTLRYLNRRCVTVEQCLWSIPMAVRSDSPFNMSNSTEPAEYNGVPDWHNYAVFNQCCVENCPIGYIRHNVTGQCEPCDERCPRKRCPEFFIHTLKDLVALQDCWSAKAVYMSISDTDSDETAEALARAFATLRIIEHSLRIVRSTAITSLSFLNTVERIGSSVTEVDHTITLEVSENENLRTLWSPNGGLPHVINNSNDAAGLKVWSTSPVRFTQNSRLCPASVFRLFDTGALVLMPRGRSLSEAEQNLIRVTNGELVYCNLATFSLELSELTSSSVRIQWPQVTFQSSDTGVPNMPLHADVVTLMLLHQCHVLEDHSNLEDHDIDESIRCRMFQVSCAVYTDGKCYYQLSGLEAATSYSIRIEIRYPLLRNRLYSERVQFTTATANPSAPRYAWLGSNGDDSLRLTWMNPSQPNGVISHYLIWVRLLSPQKVNFTSHDFCIKKPDWILSDLGQISFRVEQQSFSRTNLSISPTCRQCFSYCRYLSFLSDVPNSEDLPSSDVPWPFSVSRWTLGDKEELLPVYVVNSSGELDHSELDNVVGLFVISTNGGARDTEYTQYMRSLRPFRRVVVELSACQTQTAKSVSNGACRAPAPWLGLHPGEFLDIELNRTHWSNCETQLCSPRVTMVGRMPSKGDADEIHATSISCQSSTPNSVEIFWREPDRPNDLVLYYVIRYRPTAYVLTSERTNSEKVENATTNQVSGSRCNTTIKLEELPDLSTTSAQTAWLTKCISVGHWLAFQPNGTHQRNVGGTFLRGLPSGSYLFQIQAFSLAGVGPWSPVHIFTIDAYLDTSLDQWSAHQILIVALNCSLVALLLTVGLTAIGCHLRKRYLRSTAWTSINPGYIDIYDVTDAWEIDRANIDVLSWKHPLGHGSFGTVYRGVVRCLTTPASTLYPDSTNIPVAIKTINNTTTLFDHHDFISEACHMKQFHSYHLVCLLGLVTRTGKNERLPDQHCDRFRGLIRRIRLLAQFGQTSLSNQPFCHPDIIDCTDPTDQSSLGEDSNGRPLRRQINAHRVAPNSPLVVMELMAEGDLVKYLRHLGDTGLGSVEHAQAYLWATQIADGMAYLVAKNYVHRDLAARNCFVNARLIVKIGDFGLCRNVYGQYYYHKKTCGRLPIRWMAPESLRKARFTSQSDVWSYGVVLWEVATMACLPYRGMSHEQVICYTLGGNTLITNTVPTNCPGLLLALMARCWAYDPAKRPTFLRICALLCPRFGDAQFRSSSFYYKGEKRLTHNPNASILEAPVNLLADSNAQPSDETAWTLDSILDSVPCGSIIDVDVQVKKQGFYCSCLHDPLSSDPENSDRFLPNSSEVPTLSELFGPMYCNLCGQNSHRLDADGMAQWLKCEFGDWKVPGSNLTFASRLLLSKLGQPDSIPAFVLPSGGMAPRHRKGVTAERFIHPFYQCLFTHSSHSCINLYFVYLCLTFCVLSFVPFASYSGILPLYGNTNSEKKLSAHCTAGAYLSISCSEKLETVRLHTDFQSRNAEVLSLFMFYLKPNYTKLVNYTHLQTNLVF</sequence>
<dbReference type="InterPro" id="IPR020635">
    <property type="entry name" value="Tyr_kinase_cat_dom"/>
</dbReference>
<evidence type="ECO:0000256" key="11">
    <source>
        <dbReference type="ARBA" id="ARBA00022741"/>
    </source>
</evidence>
<dbReference type="SUPFAM" id="SSF49265">
    <property type="entry name" value="Fibronectin type III"/>
    <property type="match status" value="2"/>
</dbReference>
<dbReference type="GO" id="GO:0050793">
    <property type="term" value="P:regulation of developmental process"/>
    <property type="evidence" value="ECO:0007669"/>
    <property type="project" value="UniProtKB-ARBA"/>
</dbReference>
<keyword evidence="11" id="KW-0547">Nucleotide-binding</keyword>
<dbReference type="GO" id="GO:0048468">
    <property type="term" value="P:cell development"/>
    <property type="evidence" value="ECO:0007669"/>
    <property type="project" value="UniProtKB-ARBA"/>
</dbReference>
<evidence type="ECO:0000256" key="12">
    <source>
        <dbReference type="ARBA" id="ARBA00022777"/>
    </source>
</evidence>
<keyword evidence="14" id="KW-1133">Transmembrane helix</keyword>
<dbReference type="InterPro" id="IPR000494">
    <property type="entry name" value="Rcpt_L-dom"/>
</dbReference>
<keyword evidence="4" id="KW-0597">Phosphoprotein</keyword>
<evidence type="ECO:0000256" key="3">
    <source>
        <dbReference type="ARBA" id="ARBA00011902"/>
    </source>
</evidence>
<dbReference type="SUPFAM" id="SSF52058">
    <property type="entry name" value="L domain-like"/>
    <property type="match status" value="2"/>
</dbReference>
<feature type="signal peptide" evidence="21">
    <location>
        <begin position="1"/>
        <end position="25"/>
    </location>
</feature>
<dbReference type="SMART" id="SM00219">
    <property type="entry name" value="TyrKc"/>
    <property type="match status" value="1"/>
</dbReference>
<keyword evidence="18" id="KW-0325">Glycoprotein</keyword>
<name>A0A8T1M9P9_CLOSI</name>
<comment type="caution">
    <text evidence="23">The sequence shown here is derived from an EMBL/GenBank/DDBJ whole genome shotgun (WGS) entry which is preliminary data.</text>
</comment>
<dbReference type="PRINTS" id="PR00109">
    <property type="entry name" value="TYRKINASE"/>
</dbReference>
<evidence type="ECO:0000256" key="6">
    <source>
        <dbReference type="ARBA" id="ARBA00022685"/>
    </source>
</evidence>
<dbReference type="GO" id="GO:0012505">
    <property type="term" value="C:endomembrane system"/>
    <property type="evidence" value="ECO:0007669"/>
    <property type="project" value="UniProtKB-SubCell"/>
</dbReference>
<keyword evidence="16" id="KW-0829">Tyrosine-protein kinase</keyword>
<dbReference type="Pfam" id="PF00757">
    <property type="entry name" value="Furin-like"/>
    <property type="match status" value="1"/>
</dbReference>
<keyword evidence="10" id="KW-0677">Repeat</keyword>
<dbReference type="SUPFAM" id="SSF57184">
    <property type="entry name" value="Growth factor receptor domain"/>
    <property type="match status" value="1"/>
</dbReference>
<evidence type="ECO:0000313" key="24">
    <source>
        <dbReference type="Proteomes" id="UP000286415"/>
    </source>
</evidence>
<evidence type="ECO:0000256" key="5">
    <source>
        <dbReference type="ARBA" id="ARBA00022679"/>
    </source>
</evidence>
<dbReference type="InterPro" id="IPR008266">
    <property type="entry name" value="Tyr_kinase_AS"/>
</dbReference>
<dbReference type="InterPro" id="IPR000719">
    <property type="entry name" value="Prot_kinase_dom"/>
</dbReference>
<dbReference type="InterPro" id="IPR003961">
    <property type="entry name" value="FN3_dom"/>
</dbReference>
<dbReference type="InterPro" id="IPR009030">
    <property type="entry name" value="Growth_fac_rcpt_cys_sf"/>
</dbReference>
<dbReference type="InterPro" id="IPR006212">
    <property type="entry name" value="Furin_repeat"/>
</dbReference>
<comment type="catalytic activity">
    <reaction evidence="20">
        <text>L-tyrosyl-[protein] + ATP = O-phospho-L-tyrosyl-[protein] + ADP + H(+)</text>
        <dbReference type="Rhea" id="RHEA:10596"/>
        <dbReference type="Rhea" id="RHEA-COMP:10136"/>
        <dbReference type="Rhea" id="RHEA-COMP:20101"/>
        <dbReference type="ChEBI" id="CHEBI:15378"/>
        <dbReference type="ChEBI" id="CHEBI:30616"/>
        <dbReference type="ChEBI" id="CHEBI:46858"/>
        <dbReference type="ChEBI" id="CHEBI:61978"/>
        <dbReference type="ChEBI" id="CHEBI:456216"/>
        <dbReference type="EC" id="2.7.10.1"/>
    </reaction>
</comment>
<dbReference type="GO" id="GO:0004714">
    <property type="term" value="F:transmembrane receptor protein tyrosine kinase activity"/>
    <property type="evidence" value="ECO:0007669"/>
    <property type="project" value="UniProtKB-EC"/>
</dbReference>
<evidence type="ECO:0000313" key="23">
    <source>
        <dbReference type="EMBL" id="KAG5445850.1"/>
    </source>
</evidence>
<accession>A0A8T1M9P9</accession>
<evidence type="ECO:0000256" key="1">
    <source>
        <dbReference type="ARBA" id="ARBA00004308"/>
    </source>
</evidence>
<dbReference type="PANTHER" id="PTHR24416:SF525">
    <property type="entry name" value="INSULIN-LIKE RECEPTOR"/>
    <property type="match status" value="1"/>
</dbReference>
<proteinExistence type="predicted"/>
<keyword evidence="6" id="KW-0165">Cleavage on pair of basic residues</keyword>
<dbReference type="CDD" id="cd00063">
    <property type="entry name" value="FN3"/>
    <property type="match status" value="2"/>
</dbReference>
<organism evidence="23 24">
    <name type="scientific">Clonorchis sinensis</name>
    <name type="common">Chinese liver fluke</name>
    <dbReference type="NCBI Taxonomy" id="79923"/>
    <lineage>
        <taxon>Eukaryota</taxon>
        <taxon>Metazoa</taxon>
        <taxon>Spiralia</taxon>
        <taxon>Lophotrochozoa</taxon>
        <taxon>Platyhelminthes</taxon>
        <taxon>Trematoda</taxon>
        <taxon>Digenea</taxon>
        <taxon>Opisthorchiida</taxon>
        <taxon>Opisthorchiata</taxon>
        <taxon>Opisthorchiidae</taxon>
        <taxon>Clonorchis</taxon>
    </lineage>
</organism>
<evidence type="ECO:0000256" key="20">
    <source>
        <dbReference type="ARBA" id="ARBA00051243"/>
    </source>
</evidence>
<dbReference type="GO" id="GO:0043235">
    <property type="term" value="C:receptor complex"/>
    <property type="evidence" value="ECO:0007669"/>
    <property type="project" value="TreeGrafter"/>
</dbReference>
<dbReference type="SMART" id="SM00261">
    <property type="entry name" value="FU"/>
    <property type="match status" value="1"/>
</dbReference>
<dbReference type="SMART" id="SM00060">
    <property type="entry name" value="FN3"/>
    <property type="match status" value="3"/>
</dbReference>
<dbReference type="InterPro" id="IPR050122">
    <property type="entry name" value="RTK"/>
</dbReference>
<evidence type="ECO:0000256" key="19">
    <source>
        <dbReference type="ARBA" id="ARBA00023211"/>
    </source>
</evidence>
<dbReference type="GO" id="GO:0007169">
    <property type="term" value="P:cell surface receptor protein tyrosine kinase signaling pathway"/>
    <property type="evidence" value="ECO:0007669"/>
    <property type="project" value="TreeGrafter"/>
</dbReference>
<keyword evidence="7" id="KW-0812">Transmembrane</keyword>
<dbReference type="PANTHER" id="PTHR24416">
    <property type="entry name" value="TYROSINE-PROTEIN KINASE RECEPTOR"/>
    <property type="match status" value="1"/>
</dbReference>
<dbReference type="Gene3D" id="1.10.510.10">
    <property type="entry name" value="Transferase(Phosphotransferase) domain 1"/>
    <property type="match status" value="1"/>
</dbReference>
<feature type="domain" description="Protein kinase" evidence="22">
    <location>
        <begin position="1134"/>
        <end position="1484"/>
    </location>
</feature>
<evidence type="ECO:0000256" key="21">
    <source>
        <dbReference type="SAM" id="SignalP"/>
    </source>
</evidence>
<dbReference type="PROSITE" id="PS00109">
    <property type="entry name" value="PROTEIN_KINASE_TYR"/>
    <property type="match status" value="1"/>
</dbReference>
<feature type="chain" id="PRO_5035785987" description="receptor protein-tyrosine kinase" evidence="21">
    <location>
        <begin position="26"/>
        <end position="1784"/>
    </location>
</feature>
<dbReference type="InterPro" id="IPR006211">
    <property type="entry name" value="Furin-like_Cys-rich_dom"/>
</dbReference>